<dbReference type="GO" id="GO:0007156">
    <property type="term" value="P:homophilic cell adhesion via plasma membrane adhesion molecules"/>
    <property type="evidence" value="ECO:0007669"/>
    <property type="project" value="InterPro"/>
</dbReference>
<dbReference type="InterPro" id="IPR047777">
    <property type="entry name" value="LapA-like_RM"/>
</dbReference>
<dbReference type="NCBIfam" id="TIGR01965">
    <property type="entry name" value="VCBS_repeat"/>
    <property type="match status" value="5"/>
</dbReference>
<sequence length="1138" mass="118974">MQEVKLVEVGSVVSVVGNVSIISAEGQKRTLKVGDKVSPGDIILTSSQAKVLVHFDGHTEAVAIEPSCAACIAIDSDNNPIAHSQEIAGDTLALEHQSVEQLQQLILAGVDPTSTSDDEITNLQELIEKGIDPTSVDEFEAAAAGETGNQGSSTSPKIDATIEEVQVTAGFDTSYAAGAVQSVTPSDDDNAPRPAIISGDDQGIAIEDLQTVINGKLDIIDTNADEAQFLVDSIETQYGVFTIDADGNWQFQLNNELAVIQSLDEGESLFESVTVTSIDGTEHTINLEIQGSEDLSVVILADGDTDVGSVTEDVAVNTENQLTTSGHLTVTDVDSNDNPAFDPNSVTSTDTLGVLTIDAEGNWHYSIDNTLLAVQSLDDGESFTETFTVFTIDGQSHEITVTVNGSDDLSVISLEFGDTDVGSVTEDVVVNTENQLTTSGHLTVTDMDTSDSPAFDPNSVISTDTLGVLTIDAEGNWHYSIDNTLSAVQSLDDGESFTETFTVFTIDGQSHEITVTVNGTDDLSVISLELGDSDVGSVTEDIAVDAENQLTTSGHLTVTDVDANDNPAFDPNSVTSTDTLGVLTIDAEGNWNYSIDNTMSAVQSLDDGESFTETFIVFTIDGQSHEITVTVNGTDDLSVISLELGDTDVGSVTEDVAVNTEDQLTTSGHLTVTDVDTSDSPAFDPNTVTSTDTLGVLTIDAEGNWHYSIDNTLSAVQSLGEGDSFIETFTVFTIDGQSHEITVTVNGTNDGPQAIDDNISLEEDSSAVVIDVLANDSDLDGDSLTVTAVTQPTHGTVTLVNGVVTYIPEPNFNGVVTFTYTISDGNGGTDTATVTLTVNAQNDDPVAVDDIVSLNEDDGATVIDVLANDSDLDGDSITVTAVTQPAHGTVTLVNGVVTYIPEPNFNGVVTFTYTISDGNGGTDTATVTLTVNAQNDDPVAVDDIISLNEDDGATVIDVLANDSDLDGDSLTVTAVTQPTHGTVTLVNGVVTYIPEPNFNGVVTFTYTISDGNGGTDTATVTLTVNGQNDEPLAVDDIVSINEDDDATVIDVLANDTDLDRDSLSVTSVTQPTHGTVTLVNGVVTYIPEPNFNGVVTFTYTISDGNGGTDTATVTVTVNPQGDITVVADDTATVDEDSA</sequence>
<dbReference type="AlphaFoldDB" id="A0A502KPW3"/>
<dbReference type="NCBIfam" id="NF012211">
    <property type="entry name" value="tand_rpt_95"/>
    <property type="match status" value="4"/>
</dbReference>
<dbReference type="Proteomes" id="UP000315303">
    <property type="component" value="Unassembled WGS sequence"/>
</dbReference>
<dbReference type="InterPro" id="IPR010221">
    <property type="entry name" value="VCBS_dom"/>
</dbReference>
<comment type="caution">
    <text evidence="2">The sequence shown here is derived from an EMBL/GenBank/DDBJ whole genome shotgun (WGS) entry which is preliminary data.</text>
</comment>
<keyword evidence="3" id="KW-1185">Reference proteome</keyword>
<dbReference type="InterPro" id="IPR013783">
    <property type="entry name" value="Ig-like_fold"/>
</dbReference>
<dbReference type="Gene3D" id="2.60.40.2810">
    <property type="match status" value="1"/>
</dbReference>
<dbReference type="EMBL" id="SAWY01000041">
    <property type="protein sequence ID" value="TPH12265.1"/>
    <property type="molecule type" value="Genomic_DNA"/>
</dbReference>
<evidence type="ECO:0000313" key="3">
    <source>
        <dbReference type="Proteomes" id="UP000315303"/>
    </source>
</evidence>
<dbReference type="NCBIfam" id="NF033682">
    <property type="entry name" value="retention_LapA"/>
    <property type="match status" value="1"/>
</dbReference>
<organism evidence="2 3">
    <name type="scientific">Litorilituus lipolyticus</name>
    <dbReference type="NCBI Taxonomy" id="2491017"/>
    <lineage>
        <taxon>Bacteria</taxon>
        <taxon>Pseudomonadati</taxon>
        <taxon>Pseudomonadota</taxon>
        <taxon>Gammaproteobacteria</taxon>
        <taxon>Alteromonadales</taxon>
        <taxon>Colwelliaceae</taxon>
        <taxon>Litorilituus</taxon>
    </lineage>
</organism>
<evidence type="ECO:0000313" key="2">
    <source>
        <dbReference type="EMBL" id="TPH12265.1"/>
    </source>
</evidence>
<feature type="non-terminal residue" evidence="2">
    <location>
        <position position="1138"/>
    </location>
</feature>
<accession>A0A502KPW3</accession>
<dbReference type="Gene3D" id="2.60.40.3440">
    <property type="match status" value="3"/>
</dbReference>
<feature type="domain" description="Cadherin" evidence="1">
    <location>
        <begin position="423"/>
        <end position="569"/>
    </location>
</feature>
<name>A0A502KPW3_9GAMM</name>
<proteinExistence type="predicted"/>
<dbReference type="PROSITE" id="PS50268">
    <property type="entry name" value="CADHERIN_2"/>
    <property type="match status" value="1"/>
</dbReference>
<dbReference type="RefSeq" id="WP_140605795.1">
    <property type="nucleotide sequence ID" value="NZ_SAWY01000041.1"/>
</dbReference>
<reference evidence="2 3" key="1">
    <citation type="submission" date="2019-01" db="EMBL/GenBank/DDBJ databases">
        <title>Litorilituus lipolytica sp. nov., isolated from intertidal sand of the Yellow Sea in China.</title>
        <authorList>
            <person name="Liu A."/>
        </authorList>
    </citation>
    <scope>NUCLEOTIDE SEQUENCE [LARGE SCALE GENOMIC DNA]</scope>
    <source>
        <strain evidence="2 3">RZ04</strain>
    </source>
</reference>
<dbReference type="GO" id="GO:0005509">
    <property type="term" value="F:calcium ion binding"/>
    <property type="evidence" value="ECO:0007669"/>
    <property type="project" value="InterPro"/>
</dbReference>
<dbReference type="InterPro" id="IPR002126">
    <property type="entry name" value="Cadherin-like_dom"/>
</dbReference>
<gene>
    <name evidence="2" type="ORF">EPA86_18155</name>
</gene>
<evidence type="ECO:0000259" key="1">
    <source>
        <dbReference type="PROSITE" id="PS50268"/>
    </source>
</evidence>
<dbReference type="OrthoDB" id="5593939at2"/>
<protein>
    <submittedName>
        <fullName evidence="2">Retention module-containing protein</fullName>
    </submittedName>
</protein>
<dbReference type="Gene3D" id="2.60.40.10">
    <property type="entry name" value="Immunoglobulins"/>
    <property type="match status" value="5"/>
</dbReference>
<dbReference type="PANTHER" id="PTHR34720:SF9">
    <property type="entry name" value="BLR4714 PROTEIN"/>
    <property type="match status" value="1"/>
</dbReference>
<dbReference type="PANTHER" id="PTHR34720">
    <property type="entry name" value="MICROCYSTIN DEPENDENT PROTEIN"/>
    <property type="match status" value="1"/>
</dbReference>
<dbReference type="GO" id="GO:0016020">
    <property type="term" value="C:membrane"/>
    <property type="evidence" value="ECO:0007669"/>
    <property type="project" value="InterPro"/>
</dbReference>
<dbReference type="Pfam" id="PF17963">
    <property type="entry name" value="Big_9"/>
    <property type="match status" value="4"/>
</dbReference>